<dbReference type="InParanoid" id="A0A3N4LUS9"/>
<evidence type="ECO:0000313" key="1">
    <source>
        <dbReference type="EMBL" id="RPB21775.1"/>
    </source>
</evidence>
<dbReference type="STRING" id="1051890.A0A3N4LUS9"/>
<sequence>MYDKDHMGKDAASRIYRNYHSHAEKAEILQDIHATVETTACSYLLALDEVEEEEEIEEEHIQDLLAVQEIIAAHRYLSRDTSAGRPDIDILNAYIYEYPETAFLALFRMHRASFWQLVQILTQAGTEGYWDHRAIETGRSPRPIYQQAAMALYMLGGGGGTRERTRIALNIGFGTVWNYTWRTIKLLYGLLPEYIRWPLHPVDHSAESGHHIFRHCIGFLDGSNIVLSLQSTRKLISLEKRTMASTYKQYAIGMVNSYRYLWVTLRVHMTLQYGNLLLFIEQSVHISIQRSIF</sequence>
<reference evidence="1 2" key="1">
    <citation type="journal article" date="2018" name="Nat. Ecol. Evol.">
        <title>Pezizomycetes genomes reveal the molecular basis of ectomycorrhizal truffle lifestyle.</title>
        <authorList>
            <person name="Murat C."/>
            <person name="Payen T."/>
            <person name="Noel B."/>
            <person name="Kuo A."/>
            <person name="Morin E."/>
            <person name="Chen J."/>
            <person name="Kohler A."/>
            <person name="Krizsan K."/>
            <person name="Balestrini R."/>
            <person name="Da Silva C."/>
            <person name="Montanini B."/>
            <person name="Hainaut M."/>
            <person name="Levati E."/>
            <person name="Barry K.W."/>
            <person name="Belfiori B."/>
            <person name="Cichocki N."/>
            <person name="Clum A."/>
            <person name="Dockter R.B."/>
            <person name="Fauchery L."/>
            <person name="Guy J."/>
            <person name="Iotti M."/>
            <person name="Le Tacon F."/>
            <person name="Lindquist E.A."/>
            <person name="Lipzen A."/>
            <person name="Malagnac F."/>
            <person name="Mello A."/>
            <person name="Molinier V."/>
            <person name="Miyauchi S."/>
            <person name="Poulain J."/>
            <person name="Riccioni C."/>
            <person name="Rubini A."/>
            <person name="Sitrit Y."/>
            <person name="Splivallo R."/>
            <person name="Traeger S."/>
            <person name="Wang M."/>
            <person name="Zifcakova L."/>
            <person name="Wipf D."/>
            <person name="Zambonelli A."/>
            <person name="Paolocci F."/>
            <person name="Nowrousian M."/>
            <person name="Ottonello S."/>
            <person name="Baldrian P."/>
            <person name="Spatafora J.W."/>
            <person name="Henrissat B."/>
            <person name="Nagy L.G."/>
            <person name="Aury J.M."/>
            <person name="Wincker P."/>
            <person name="Grigoriev I.V."/>
            <person name="Bonfante P."/>
            <person name="Martin F.M."/>
        </authorList>
    </citation>
    <scope>NUCLEOTIDE SEQUENCE [LARGE SCALE GENOMIC DNA]</scope>
    <source>
        <strain evidence="1 2">ATCC MYA-4762</strain>
    </source>
</reference>
<dbReference type="EMBL" id="ML121557">
    <property type="protein sequence ID" value="RPB21775.1"/>
    <property type="molecule type" value="Genomic_DNA"/>
</dbReference>
<protein>
    <submittedName>
        <fullName evidence="1">Uncharacterized protein</fullName>
    </submittedName>
</protein>
<evidence type="ECO:0000313" key="2">
    <source>
        <dbReference type="Proteomes" id="UP000267821"/>
    </source>
</evidence>
<name>A0A3N4LUS9_9PEZI</name>
<keyword evidence="2" id="KW-1185">Reference proteome</keyword>
<proteinExistence type="predicted"/>
<accession>A0A3N4LUS9</accession>
<gene>
    <name evidence="1" type="ORF">L211DRAFT_417526</name>
</gene>
<organism evidence="1 2">
    <name type="scientific">Terfezia boudieri ATCC MYA-4762</name>
    <dbReference type="NCBI Taxonomy" id="1051890"/>
    <lineage>
        <taxon>Eukaryota</taxon>
        <taxon>Fungi</taxon>
        <taxon>Dikarya</taxon>
        <taxon>Ascomycota</taxon>
        <taxon>Pezizomycotina</taxon>
        <taxon>Pezizomycetes</taxon>
        <taxon>Pezizales</taxon>
        <taxon>Pezizaceae</taxon>
        <taxon>Terfezia</taxon>
    </lineage>
</organism>
<dbReference type="Proteomes" id="UP000267821">
    <property type="component" value="Unassembled WGS sequence"/>
</dbReference>
<dbReference type="OrthoDB" id="10425718at2759"/>
<dbReference type="AlphaFoldDB" id="A0A3N4LUS9"/>